<dbReference type="EMBL" id="CP066681">
    <property type="protein sequence ID" value="QQG36683.1"/>
    <property type="molecule type" value="Genomic_DNA"/>
</dbReference>
<feature type="transmembrane region" description="Helical" evidence="1">
    <location>
        <begin position="149"/>
        <end position="176"/>
    </location>
</feature>
<accession>A0A7T5R350</accession>
<proteinExistence type="predicted"/>
<keyword evidence="1" id="KW-0472">Membrane</keyword>
<gene>
    <name evidence="2" type="ORF">HYS17_02605</name>
</gene>
<evidence type="ECO:0000256" key="1">
    <source>
        <dbReference type="SAM" id="Phobius"/>
    </source>
</evidence>
<dbReference type="AlphaFoldDB" id="A0A7T5R350"/>
<evidence type="ECO:0000313" key="3">
    <source>
        <dbReference type="Proteomes" id="UP000595362"/>
    </source>
</evidence>
<organism evidence="2 3">
    <name type="scientific">Micavibrio aeruginosavorus</name>
    <dbReference type="NCBI Taxonomy" id="349221"/>
    <lineage>
        <taxon>Bacteria</taxon>
        <taxon>Pseudomonadati</taxon>
        <taxon>Bdellovibrionota</taxon>
        <taxon>Bdellovibrionia</taxon>
        <taxon>Bdellovibrionales</taxon>
        <taxon>Pseudobdellovibrionaceae</taxon>
        <taxon>Micavibrio</taxon>
    </lineage>
</organism>
<reference evidence="2 3" key="1">
    <citation type="submission" date="2020-07" db="EMBL/GenBank/DDBJ databases">
        <title>Huge and variable diversity of episymbiotic CPR bacteria and DPANN archaea in groundwater ecosystems.</title>
        <authorList>
            <person name="He C.Y."/>
            <person name="Keren R."/>
            <person name="Whittaker M."/>
            <person name="Farag I.F."/>
            <person name="Doudna J."/>
            <person name="Cate J.H.D."/>
            <person name="Banfield J.F."/>
        </authorList>
    </citation>
    <scope>NUCLEOTIDE SEQUENCE [LARGE SCALE GENOMIC DNA]</scope>
    <source>
        <strain evidence="2">NC_groundwater_70_Ag_B-0.1um_54_66</strain>
    </source>
</reference>
<evidence type="ECO:0000313" key="2">
    <source>
        <dbReference type="EMBL" id="QQG36683.1"/>
    </source>
</evidence>
<keyword evidence="1" id="KW-0812">Transmembrane</keyword>
<keyword evidence="1" id="KW-1133">Transmembrane helix</keyword>
<sequence length="274" mass="30270">MASYDVTDSAIKGYALVWQERRYLFKLVVFPLLIKFVCAMTVIANGLEFDFIKQALLMLPSYIADGWVMSHLVRLVYLDQRWPFRPSGHAHNDMAALRDRARGIMGGTIFFTLIEFLKTGYLGIFFALMSPPGTVPGQESATLLSPDTTVSGAAALLALALMVLTIWSVRYLWLYIPAAAGFSGRDYLRQVGGLIGSIRLLGAWMICAVPLLFSFIFAMNLFLSPFLTPQGFPPALDFLVNGMRVIVSMIAGLITTAGMACVIRSMFEVNKTRA</sequence>
<feature type="transmembrane region" description="Helical" evidence="1">
    <location>
        <begin position="23"/>
        <end position="44"/>
    </location>
</feature>
<feature type="transmembrane region" description="Helical" evidence="1">
    <location>
        <begin position="104"/>
        <end position="129"/>
    </location>
</feature>
<feature type="transmembrane region" description="Helical" evidence="1">
    <location>
        <begin position="243"/>
        <end position="263"/>
    </location>
</feature>
<feature type="transmembrane region" description="Helical" evidence="1">
    <location>
        <begin position="197"/>
        <end position="223"/>
    </location>
</feature>
<protein>
    <submittedName>
        <fullName evidence="2">Uncharacterized protein</fullName>
    </submittedName>
</protein>
<dbReference type="Proteomes" id="UP000595362">
    <property type="component" value="Chromosome"/>
</dbReference>
<name>A0A7T5R350_9BACT</name>
<feature type="transmembrane region" description="Helical" evidence="1">
    <location>
        <begin position="56"/>
        <end position="77"/>
    </location>
</feature>